<dbReference type="SUPFAM" id="SSF51735">
    <property type="entry name" value="NAD(P)-binding Rossmann-fold domains"/>
    <property type="match status" value="1"/>
</dbReference>
<proteinExistence type="predicted"/>
<reference evidence="2" key="1">
    <citation type="submission" date="2016-06" db="EMBL/GenBank/DDBJ databases">
        <authorList>
            <person name="Hehemann J.-H."/>
            <person name="Arevalo P."/>
            <person name="Datta M.S."/>
            <person name="Polz M.F."/>
        </authorList>
    </citation>
    <scope>NUCLEOTIDE SEQUENCE [LARGE SCALE GENOMIC DNA]</scope>
    <source>
        <strain evidence="2">9CSC122</strain>
    </source>
</reference>
<name>A0A1B9R2S6_9VIBR</name>
<dbReference type="Proteomes" id="UP000093173">
    <property type="component" value="Unassembled WGS sequence"/>
</dbReference>
<sequence length="229" mass="25306">MSIPGDNTAVILAGSSGLVGTEVLKQVLEDDSISHVYALARKELPFFHSKLEQILDNELRVLEWNKENPKPNIGIISLGTTLEQAGSKEKLEEVDYQLVCDVAQSMKVLGVKKLAVVSSIGASPYSFSHYLKCKGRMEQTISSIGFEKLVFAQPGPLVGLRDEPRRNEAVVEYILKMLTPLMIGPLTKYVPIKASHVATAMLCDIFDDSTESERTIDSAEMERLHAQCR</sequence>
<evidence type="ECO:0000313" key="1">
    <source>
        <dbReference type="EMBL" id="OCH78511.1"/>
    </source>
</evidence>
<dbReference type="RefSeq" id="WP_017036630.1">
    <property type="nucleotide sequence ID" value="NZ_JBNGCH010000148.1"/>
</dbReference>
<protein>
    <submittedName>
        <fullName evidence="1">Nucleoside-diphosphate sugar epimerase</fullName>
    </submittedName>
</protein>
<dbReference type="PANTHER" id="PTHR14097">
    <property type="entry name" value="OXIDOREDUCTASE HTATIP2"/>
    <property type="match status" value="1"/>
</dbReference>
<dbReference type="PANTHER" id="PTHR14097:SF7">
    <property type="entry name" value="OXIDOREDUCTASE HTATIP2"/>
    <property type="match status" value="1"/>
</dbReference>
<keyword evidence="2" id="KW-1185">Reference proteome</keyword>
<gene>
    <name evidence="1" type="ORF">A6E14_17525</name>
</gene>
<accession>A0A1B9R2S6</accession>
<evidence type="ECO:0000313" key="2">
    <source>
        <dbReference type="Proteomes" id="UP000093173"/>
    </source>
</evidence>
<dbReference type="InterPro" id="IPR036291">
    <property type="entry name" value="NAD(P)-bd_dom_sf"/>
</dbReference>
<dbReference type="InterPro" id="IPR014843">
    <property type="entry name" value="Him1/Fmp52"/>
</dbReference>
<dbReference type="EMBL" id="MAJZ01000148">
    <property type="protein sequence ID" value="OCH78511.1"/>
    <property type="molecule type" value="Genomic_DNA"/>
</dbReference>
<dbReference type="Pfam" id="PF08732">
    <property type="entry name" value="HIM1"/>
    <property type="match status" value="1"/>
</dbReference>
<comment type="caution">
    <text evidence="1">The sequence shown here is derived from an EMBL/GenBank/DDBJ whole genome shotgun (WGS) entry which is preliminary data.</text>
</comment>
<dbReference type="AlphaFoldDB" id="A0A1B9R2S6"/>
<dbReference type="Gene3D" id="3.40.50.720">
    <property type="entry name" value="NAD(P)-binding Rossmann-like Domain"/>
    <property type="match status" value="1"/>
</dbReference>
<organism evidence="1 2">
    <name type="scientific">Vibrio genomosp. F10</name>
    <dbReference type="NCBI Taxonomy" id="723171"/>
    <lineage>
        <taxon>Bacteria</taxon>
        <taxon>Pseudomonadati</taxon>
        <taxon>Pseudomonadota</taxon>
        <taxon>Gammaproteobacteria</taxon>
        <taxon>Vibrionales</taxon>
        <taxon>Vibrionaceae</taxon>
        <taxon>Vibrio</taxon>
    </lineage>
</organism>